<gene>
    <name evidence="4" type="primary">ITGB3BP</name>
</gene>
<dbReference type="InterPro" id="IPR009601">
    <property type="entry name" value="CENP-R"/>
</dbReference>
<dbReference type="GeneID" id="129331362"/>
<sequence length="181" mass="20733">MRVKRALKLDSCSMEKGPATPLVRKKKNLKSYSPTTGTCVISPFSSPRSNNVREHRNDLSNGSRKEVHDLLKSSSKQGQLQVEKNDKFLVVQPVVEDSLERFMQLRRKLTNLQALEGTRELENVMGVLDNSCNLKSEVRKNRKLLEQVRKLKQLRRNHGGLPARESHQPVNSFEFLKSIIE</sequence>
<name>A0AA97JI40_EUBMA</name>
<dbReference type="RefSeq" id="XP_054837861.1">
    <property type="nucleotide sequence ID" value="XM_054981886.1"/>
</dbReference>
<organism evidence="3 4">
    <name type="scientific">Eublepharis macularius</name>
    <name type="common">Leopard gecko</name>
    <name type="synonym">Cyrtodactylus macularius</name>
    <dbReference type="NCBI Taxonomy" id="481883"/>
    <lineage>
        <taxon>Eukaryota</taxon>
        <taxon>Metazoa</taxon>
        <taxon>Chordata</taxon>
        <taxon>Craniata</taxon>
        <taxon>Vertebrata</taxon>
        <taxon>Euteleostomi</taxon>
        <taxon>Lepidosauria</taxon>
        <taxon>Squamata</taxon>
        <taxon>Bifurcata</taxon>
        <taxon>Gekkota</taxon>
        <taxon>Eublepharidae</taxon>
        <taxon>Eublepharinae</taxon>
        <taxon>Eublepharis</taxon>
    </lineage>
</organism>
<evidence type="ECO:0000256" key="1">
    <source>
        <dbReference type="SAM" id="Coils"/>
    </source>
</evidence>
<feature type="coiled-coil region" evidence="1">
    <location>
        <begin position="95"/>
        <end position="154"/>
    </location>
</feature>
<feature type="compositionally biased region" description="Polar residues" evidence="2">
    <location>
        <begin position="40"/>
        <end position="50"/>
    </location>
</feature>
<dbReference type="GO" id="GO:0006355">
    <property type="term" value="P:regulation of DNA-templated transcription"/>
    <property type="evidence" value="ECO:0007669"/>
    <property type="project" value="InterPro"/>
</dbReference>
<dbReference type="PANTHER" id="PTHR15581:SF0">
    <property type="entry name" value="CENTROMERE PROTEIN R"/>
    <property type="match status" value="1"/>
</dbReference>
<dbReference type="Pfam" id="PF06729">
    <property type="entry name" value="CENP-R"/>
    <property type="match status" value="1"/>
</dbReference>
<evidence type="ECO:0000256" key="2">
    <source>
        <dbReference type="SAM" id="MobiDB-lite"/>
    </source>
</evidence>
<dbReference type="KEGG" id="emc:129331362"/>
<reference evidence="4" key="1">
    <citation type="submission" date="2025-08" db="UniProtKB">
        <authorList>
            <consortium name="RefSeq"/>
        </authorList>
    </citation>
    <scope>IDENTIFICATION</scope>
    <source>
        <tissue evidence="4">Blood</tissue>
    </source>
</reference>
<feature type="compositionally biased region" description="Basic and acidic residues" evidence="2">
    <location>
        <begin position="51"/>
        <end position="65"/>
    </location>
</feature>
<evidence type="ECO:0000313" key="3">
    <source>
        <dbReference type="Proteomes" id="UP001190640"/>
    </source>
</evidence>
<accession>A0AA97JI40</accession>
<proteinExistence type="predicted"/>
<protein>
    <submittedName>
        <fullName evidence="4">Centromere protein R</fullName>
    </submittedName>
</protein>
<dbReference type="PANTHER" id="PTHR15581">
    <property type="entry name" value="CENTROMERE PROTEIN R"/>
    <property type="match status" value="1"/>
</dbReference>
<dbReference type="AlphaFoldDB" id="A0AA97JI40"/>
<keyword evidence="3" id="KW-1185">Reference proteome</keyword>
<feature type="region of interest" description="Disordered" evidence="2">
    <location>
        <begin position="40"/>
        <end position="65"/>
    </location>
</feature>
<dbReference type="GO" id="GO:0034080">
    <property type="term" value="P:CENP-A containing chromatin assembly"/>
    <property type="evidence" value="ECO:0007669"/>
    <property type="project" value="InterPro"/>
</dbReference>
<feature type="region of interest" description="Disordered" evidence="2">
    <location>
        <begin position="1"/>
        <end position="20"/>
    </location>
</feature>
<dbReference type="PIRSF" id="PIRSF011860">
    <property type="entry name" value="NRIF3_coact_rcpt"/>
    <property type="match status" value="1"/>
</dbReference>
<keyword evidence="1" id="KW-0175">Coiled coil</keyword>
<dbReference type="Proteomes" id="UP001190640">
    <property type="component" value="Chromosome 5"/>
</dbReference>
<dbReference type="GO" id="GO:0005654">
    <property type="term" value="C:nucleoplasm"/>
    <property type="evidence" value="ECO:0007669"/>
    <property type="project" value="TreeGrafter"/>
</dbReference>
<evidence type="ECO:0000313" key="4">
    <source>
        <dbReference type="RefSeq" id="XP_054837861.1"/>
    </source>
</evidence>
<dbReference type="CTD" id="23421"/>